<dbReference type="InterPro" id="IPR036390">
    <property type="entry name" value="WH_DNA-bd_sf"/>
</dbReference>
<keyword evidence="4" id="KW-0804">Transcription</keyword>
<dbReference type="PANTHER" id="PTHR30419:SF8">
    <property type="entry name" value="NITROGEN ASSIMILATION TRANSCRIPTIONAL ACTIVATOR-RELATED"/>
    <property type="match status" value="1"/>
</dbReference>
<evidence type="ECO:0000256" key="3">
    <source>
        <dbReference type="ARBA" id="ARBA00023125"/>
    </source>
</evidence>
<dbReference type="PRINTS" id="PR00039">
    <property type="entry name" value="HTHLYSR"/>
</dbReference>
<organism evidence="6 7">
    <name type="scientific">Acinetobacter lanii</name>
    <dbReference type="NCBI Taxonomy" id="2715163"/>
    <lineage>
        <taxon>Bacteria</taxon>
        <taxon>Pseudomonadati</taxon>
        <taxon>Pseudomonadota</taxon>
        <taxon>Gammaproteobacteria</taxon>
        <taxon>Moraxellales</taxon>
        <taxon>Moraxellaceae</taxon>
        <taxon>Acinetobacter</taxon>
    </lineage>
</organism>
<dbReference type="SUPFAM" id="SSF46785">
    <property type="entry name" value="Winged helix' DNA-binding domain"/>
    <property type="match status" value="1"/>
</dbReference>
<keyword evidence="3" id="KW-0238">DNA-binding</keyword>
<protein>
    <submittedName>
        <fullName evidence="6">LysR family transcriptional regulator</fullName>
    </submittedName>
</protein>
<dbReference type="KEGG" id="alj:G8D99_07935"/>
<proteinExistence type="inferred from homology"/>
<dbReference type="Gene3D" id="3.40.190.290">
    <property type="match status" value="1"/>
</dbReference>
<dbReference type="GO" id="GO:0003677">
    <property type="term" value="F:DNA binding"/>
    <property type="evidence" value="ECO:0007669"/>
    <property type="project" value="UniProtKB-KW"/>
</dbReference>
<evidence type="ECO:0000313" key="7">
    <source>
        <dbReference type="Proteomes" id="UP000501939"/>
    </source>
</evidence>
<dbReference type="Proteomes" id="UP000501939">
    <property type="component" value="Chromosome"/>
</dbReference>
<keyword evidence="2" id="KW-0805">Transcription regulation</keyword>
<dbReference type="AlphaFoldDB" id="A0A6G8S4K1"/>
<dbReference type="RefSeq" id="WP_166324173.1">
    <property type="nucleotide sequence ID" value="NZ_CP049916.1"/>
</dbReference>
<evidence type="ECO:0000256" key="1">
    <source>
        <dbReference type="ARBA" id="ARBA00009437"/>
    </source>
</evidence>
<reference evidence="6 7" key="1">
    <citation type="submission" date="2020-03" db="EMBL/GenBank/DDBJ databases">
        <authorList>
            <person name="Zhu W."/>
        </authorList>
    </citation>
    <scope>NUCLEOTIDE SEQUENCE [LARGE SCALE GENOMIC DNA]</scope>
    <source>
        <strain evidence="6 7">185</strain>
    </source>
</reference>
<comment type="similarity">
    <text evidence="1">Belongs to the LysR transcriptional regulatory family.</text>
</comment>
<accession>A0A6G8S4K1</accession>
<evidence type="ECO:0000259" key="5">
    <source>
        <dbReference type="PROSITE" id="PS50931"/>
    </source>
</evidence>
<dbReference type="Pfam" id="PF00126">
    <property type="entry name" value="HTH_1"/>
    <property type="match status" value="1"/>
</dbReference>
<feature type="domain" description="HTH lysR-type" evidence="5">
    <location>
        <begin position="13"/>
        <end position="70"/>
    </location>
</feature>
<evidence type="ECO:0000256" key="2">
    <source>
        <dbReference type="ARBA" id="ARBA00023015"/>
    </source>
</evidence>
<dbReference type="InterPro" id="IPR000847">
    <property type="entry name" value="LysR_HTH_N"/>
</dbReference>
<gene>
    <name evidence="6" type="ORF">G8D99_07935</name>
</gene>
<dbReference type="InterPro" id="IPR050950">
    <property type="entry name" value="HTH-type_LysR_regulators"/>
</dbReference>
<dbReference type="EMBL" id="CP049916">
    <property type="protein sequence ID" value="QIO08948.1"/>
    <property type="molecule type" value="Genomic_DNA"/>
</dbReference>
<evidence type="ECO:0000256" key="4">
    <source>
        <dbReference type="ARBA" id="ARBA00023163"/>
    </source>
</evidence>
<sequence>MGELSYSSLNNWLKYKHLVLLETLSRTNNMHLAAEQMNLSQPAISKMLKEIESLLGFQIFERLPRSMPVTALGQHVIQYARRVLNDARHFVEDIEMMRQGGHGFLKIGGIFAATAVIIPSSIIEIKKKWPMLSIDVVEQTSDHLMEMLSEHTLDLAIGRLTQVTQQQFFDFQPLGPEPFCIVVNSEHPCAHKTFCQLEELMKWPWLLYPKGTPIRERMEGAFTRAKVNIPLNTINTMSMQTFLQILMSAPMIAMLPEAMVSQQVKEGKLSILQTDLVLDAQDYGILTRKGEPISEIAQTFIDILLNNANKTQLNTVT</sequence>
<dbReference type="PANTHER" id="PTHR30419">
    <property type="entry name" value="HTH-TYPE TRANSCRIPTIONAL REGULATOR YBHD"/>
    <property type="match status" value="1"/>
</dbReference>
<dbReference type="Gene3D" id="1.10.10.10">
    <property type="entry name" value="Winged helix-like DNA-binding domain superfamily/Winged helix DNA-binding domain"/>
    <property type="match status" value="1"/>
</dbReference>
<evidence type="ECO:0000313" key="6">
    <source>
        <dbReference type="EMBL" id="QIO08948.1"/>
    </source>
</evidence>
<dbReference type="SUPFAM" id="SSF53850">
    <property type="entry name" value="Periplasmic binding protein-like II"/>
    <property type="match status" value="1"/>
</dbReference>
<name>A0A6G8S4K1_9GAMM</name>
<dbReference type="InterPro" id="IPR005119">
    <property type="entry name" value="LysR_subst-bd"/>
</dbReference>
<dbReference type="GO" id="GO:0005829">
    <property type="term" value="C:cytosol"/>
    <property type="evidence" value="ECO:0007669"/>
    <property type="project" value="TreeGrafter"/>
</dbReference>
<keyword evidence="7" id="KW-1185">Reference proteome</keyword>
<dbReference type="Pfam" id="PF03466">
    <property type="entry name" value="LysR_substrate"/>
    <property type="match status" value="1"/>
</dbReference>
<dbReference type="InterPro" id="IPR036388">
    <property type="entry name" value="WH-like_DNA-bd_sf"/>
</dbReference>
<dbReference type="GO" id="GO:0003700">
    <property type="term" value="F:DNA-binding transcription factor activity"/>
    <property type="evidence" value="ECO:0007669"/>
    <property type="project" value="InterPro"/>
</dbReference>
<dbReference type="PROSITE" id="PS50931">
    <property type="entry name" value="HTH_LYSR"/>
    <property type="match status" value="1"/>
</dbReference>